<feature type="transmembrane region" description="Helical" evidence="1">
    <location>
        <begin position="20"/>
        <end position="37"/>
    </location>
</feature>
<reference evidence="2 3" key="1">
    <citation type="journal article" date="2008" name="Nature">
        <title>The genome of Laccaria bicolor provides insights into mycorrhizal symbiosis.</title>
        <authorList>
            <person name="Martin F."/>
            <person name="Aerts A."/>
            <person name="Ahren D."/>
            <person name="Brun A."/>
            <person name="Danchin E.G.J."/>
            <person name="Duchaussoy F."/>
            <person name="Gibon J."/>
            <person name="Kohler A."/>
            <person name="Lindquist E."/>
            <person name="Pereda V."/>
            <person name="Salamov A."/>
            <person name="Shapiro H.J."/>
            <person name="Wuyts J."/>
            <person name="Blaudez D."/>
            <person name="Buee M."/>
            <person name="Brokstein P."/>
            <person name="Canbaeck B."/>
            <person name="Cohen D."/>
            <person name="Courty P.E."/>
            <person name="Coutinho P.M."/>
            <person name="Delaruelle C."/>
            <person name="Detter J.C."/>
            <person name="Deveau A."/>
            <person name="DiFazio S."/>
            <person name="Duplessis S."/>
            <person name="Fraissinet-Tachet L."/>
            <person name="Lucic E."/>
            <person name="Frey-Klett P."/>
            <person name="Fourrey C."/>
            <person name="Feussner I."/>
            <person name="Gay G."/>
            <person name="Grimwood J."/>
            <person name="Hoegger P.J."/>
            <person name="Jain P."/>
            <person name="Kilaru S."/>
            <person name="Labbe J."/>
            <person name="Lin Y.C."/>
            <person name="Legue V."/>
            <person name="Le Tacon F."/>
            <person name="Marmeisse R."/>
            <person name="Melayah D."/>
            <person name="Montanini B."/>
            <person name="Muratet M."/>
            <person name="Nehls U."/>
            <person name="Niculita-Hirzel H."/>
            <person name="Oudot-Le Secq M.P."/>
            <person name="Peter M."/>
            <person name="Quesneville H."/>
            <person name="Rajashekar B."/>
            <person name="Reich M."/>
            <person name="Rouhier N."/>
            <person name="Schmutz J."/>
            <person name="Yin T."/>
            <person name="Chalot M."/>
            <person name="Henrissat B."/>
            <person name="Kuees U."/>
            <person name="Lucas S."/>
            <person name="Van de Peer Y."/>
            <person name="Podila G.K."/>
            <person name="Polle A."/>
            <person name="Pukkila P.J."/>
            <person name="Richardson P.M."/>
            <person name="Rouze P."/>
            <person name="Sanders I.R."/>
            <person name="Stajich J.E."/>
            <person name="Tunlid A."/>
            <person name="Tuskan G."/>
            <person name="Grigoriev I.V."/>
        </authorList>
    </citation>
    <scope>NUCLEOTIDE SEQUENCE [LARGE SCALE GENOMIC DNA]</scope>
    <source>
        <strain evidence="3">S238N-H82 / ATCC MYA-4686</strain>
    </source>
</reference>
<dbReference type="KEGG" id="lbc:LACBIDRAFT_308030"/>
<dbReference type="GO" id="GO:0016020">
    <property type="term" value="C:membrane"/>
    <property type="evidence" value="ECO:0007669"/>
    <property type="project" value="InterPro"/>
</dbReference>
<keyword evidence="2" id="KW-0675">Receptor</keyword>
<protein>
    <submittedName>
        <fullName evidence="2">STE3-like pheromone receptor</fullName>
    </submittedName>
</protein>
<gene>
    <name evidence="2" type="primary">Lbrcb8</name>
    <name evidence="2" type="ORF">LACBIDRAFT_308030</name>
</gene>
<feature type="transmembrane region" description="Helical" evidence="1">
    <location>
        <begin position="43"/>
        <end position="61"/>
    </location>
</feature>
<sequence>MTALSRVKSAVSPAMHPEFAPVAFIAAFLLAIPLIWHWKSGNIGILSIIGWLFVTDMIYAVDAERMSHHLDAIEDYKKCISWCRTHILRHNS</sequence>
<keyword evidence="1" id="KW-0812">Transmembrane</keyword>
<name>B0DRG7_LACBS</name>
<dbReference type="Proteomes" id="UP000001194">
    <property type="component" value="Unassembled WGS sequence"/>
</dbReference>
<keyword evidence="1" id="KW-0472">Membrane</keyword>
<proteinExistence type="predicted"/>
<accession>B0DRG7</accession>
<dbReference type="EMBL" id="DS547128">
    <property type="protein sequence ID" value="EDR02869.1"/>
    <property type="molecule type" value="Genomic_DNA"/>
</dbReference>
<dbReference type="InParanoid" id="B0DRG7"/>
<evidence type="ECO:0000313" key="3">
    <source>
        <dbReference type="Proteomes" id="UP000001194"/>
    </source>
</evidence>
<dbReference type="PRINTS" id="PR00899">
    <property type="entry name" value="GPCRSTE3"/>
</dbReference>
<dbReference type="HOGENOM" id="CLU_2413629_0_0_1"/>
<dbReference type="AlphaFoldDB" id="B0DRG7"/>
<organism evidence="3">
    <name type="scientific">Laccaria bicolor (strain S238N-H82 / ATCC MYA-4686)</name>
    <name type="common">Bicoloured deceiver</name>
    <name type="synonym">Laccaria laccata var. bicolor</name>
    <dbReference type="NCBI Taxonomy" id="486041"/>
    <lineage>
        <taxon>Eukaryota</taxon>
        <taxon>Fungi</taxon>
        <taxon>Dikarya</taxon>
        <taxon>Basidiomycota</taxon>
        <taxon>Agaricomycotina</taxon>
        <taxon>Agaricomycetes</taxon>
        <taxon>Agaricomycetidae</taxon>
        <taxon>Agaricales</taxon>
        <taxon>Agaricineae</taxon>
        <taxon>Hydnangiaceae</taxon>
        <taxon>Laccaria</taxon>
    </lineage>
</organism>
<evidence type="ECO:0000313" key="2">
    <source>
        <dbReference type="EMBL" id="EDR02869.1"/>
    </source>
</evidence>
<dbReference type="RefSeq" id="XP_001886579.1">
    <property type="nucleotide sequence ID" value="XM_001886544.1"/>
</dbReference>
<evidence type="ECO:0000256" key="1">
    <source>
        <dbReference type="SAM" id="Phobius"/>
    </source>
</evidence>
<dbReference type="OrthoDB" id="2874149at2759"/>
<dbReference type="InterPro" id="IPR001499">
    <property type="entry name" value="GPCR_STE3"/>
</dbReference>
<dbReference type="GO" id="GO:0004932">
    <property type="term" value="F:mating-type factor pheromone receptor activity"/>
    <property type="evidence" value="ECO:0007669"/>
    <property type="project" value="InterPro"/>
</dbReference>
<keyword evidence="1" id="KW-1133">Transmembrane helix</keyword>
<dbReference type="GeneID" id="6082128"/>
<keyword evidence="3" id="KW-1185">Reference proteome</keyword>
<dbReference type="Pfam" id="PF02076">
    <property type="entry name" value="STE3"/>
    <property type="match status" value="1"/>
</dbReference>